<organism evidence="3 5">
    <name type="scientific">Oikopleura dioica</name>
    <name type="common">Tunicate</name>
    <dbReference type="NCBI Taxonomy" id="34765"/>
    <lineage>
        <taxon>Eukaryota</taxon>
        <taxon>Metazoa</taxon>
        <taxon>Chordata</taxon>
        <taxon>Tunicata</taxon>
        <taxon>Appendicularia</taxon>
        <taxon>Copelata</taxon>
        <taxon>Oikopleuridae</taxon>
        <taxon>Oikopleura</taxon>
    </lineage>
</organism>
<evidence type="ECO:0000313" key="4">
    <source>
        <dbReference type="EMBL" id="CBY39321.1"/>
    </source>
</evidence>
<feature type="coiled-coil region" evidence="1">
    <location>
        <begin position="68"/>
        <end position="219"/>
    </location>
</feature>
<dbReference type="Proteomes" id="UP000011014">
    <property type="component" value="Unassembled WGS sequence"/>
</dbReference>
<dbReference type="Proteomes" id="UP000001307">
    <property type="component" value="Unassembled WGS sequence"/>
</dbReference>
<keyword evidence="2" id="KW-0732">Signal</keyword>
<evidence type="ECO:0000313" key="5">
    <source>
        <dbReference type="Proteomes" id="UP000001307"/>
    </source>
</evidence>
<dbReference type="EMBL" id="FN653040">
    <property type="protein sequence ID" value="CBY19423.1"/>
    <property type="molecule type" value="Genomic_DNA"/>
</dbReference>
<sequence>MKISSAFLALNVSVEAISLANTPASNEIYEQVLRNKHSSQDNHERLLLEISDIKKTSQKLFDGVEDKHENFKKAVASLESSIKELDERQQEGILKEKLIEKSLSEIIEKITEKAENNSQAIEKSDAEQQKLATRLEENLENMTLDLQDDKQEIFEKVDSFEQQLAKLEKAQSDFERVTELKFGKFFAEREKSAQLFASLEHKEDEISKQLEVIDNFENNTRGKIEAQDVELGMLRKSLQMMQKQMSLDEFREEKIEDKIVKMNLQILNRMALLENKITEIAERNVSKDEHEELVNLEEELNVMHHVISYQQESLKSIGDTTSKTIRDLRRTDEVLMSSLDNVEEKVEEIGTSVITEYRKAFMKMFSGEE</sequence>
<evidence type="ECO:0000313" key="3">
    <source>
        <dbReference type="EMBL" id="CBY19423.1"/>
    </source>
</evidence>
<feature type="chain" id="PRO_5007653900" evidence="2">
    <location>
        <begin position="17"/>
        <end position="369"/>
    </location>
</feature>
<name>E4XE33_OIKDI</name>
<dbReference type="EMBL" id="FN655496">
    <property type="protein sequence ID" value="CBY39321.1"/>
    <property type="molecule type" value="Genomic_DNA"/>
</dbReference>
<keyword evidence="5" id="KW-1185">Reference proteome</keyword>
<evidence type="ECO:0000256" key="1">
    <source>
        <dbReference type="SAM" id="Coils"/>
    </source>
</evidence>
<evidence type="ECO:0000256" key="2">
    <source>
        <dbReference type="SAM" id="SignalP"/>
    </source>
</evidence>
<accession>E4XE33</accession>
<protein>
    <submittedName>
        <fullName evidence="3">Uncharacterized protein</fullName>
    </submittedName>
</protein>
<dbReference type="AlphaFoldDB" id="E4XE33"/>
<keyword evidence="1" id="KW-0175">Coiled coil</keyword>
<proteinExistence type="predicted"/>
<dbReference type="OrthoDB" id="10348467at2759"/>
<reference evidence="3 5" key="1">
    <citation type="journal article" date="2010" name="Science">
        <title>Plasticity of animal genome architecture unmasked by rapid evolution of a pelagic tunicate.</title>
        <authorList>
            <person name="Denoeud F."/>
            <person name="Henriet S."/>
            <person name="Mungpakdee S."/>
            <person name="Aury J.M."/>
            <person name="Da Silva C."/>
            <person name="Brinkmann H."/>
            <person name="Mikhaleva J."/>
            <person name="Olsen L.C."/>
            <person name="Jubin C."/>
            <person name="Canestro C."/>
            <person name="Bouquet J.M."/>
            <person name="Danks G."/>
            <person name="Poulain J."/>
            <person name="Campsteijn C."/>
            <person name="Adamski M."/>
            <person name="Cross I."/>
            <person name="Yadetie F."/>
            <person name="Muffato M."/>
            <person name="Louis A."/>
            <person name="Butcher S."/>
            <person name="Tsagkogeorga G."/>
            <person name="Konrad A."/>
            <person name="Singh S."/>
            <person name="Jensen M.F."/>
            <person name="Cong E.H."/>
            <person name="Eikeseth-Otteraa H."/>
            <person name="Noel B."/>
            <person name="Anthouard V."/>
            <person name="Porcel B.M."/>
            <person name="Kachouri-Lafond R."/>
            <person name="Nishino A."/>
            <person name="Ugolini M."/>
            <person name="Chourrout P."/>
            <person name="Nishida H."/>
            <person name="Aasland R."/>
            <person name="Huzurbazar S."/>
            <person name="Westhof E."/>
            <person name="Delsuc F."/>
            <person name="Lehrach H."/>
            <person name="Reinhardt R."/>
            <person name="Weissenbach J."/>
            <person name="Roy S.W."/>
            <person name="Artiguenave F."/>
            <person name="Postlethwait J.H."/>
            <person name="Manak J.R."/>
            <person name="Thompson E.M."/>
            <person name="Jaillon O."/>
            <person name="Du Pasquier L."/>
            <person name="Boudinot P."/>
            <person name="Liberles D.A."/>
            <person name="Volff J.N."/>
            <person name="Philippe H."/>
            <person name="Lenhard B."/>
            <person name="Roest Crollius H."/>
            <person name="Wincker P."/>
            <person name="Chourrout D."/>
        </authorList>
    </citation>
    <scope>NUCLEOTIDE SEQUENCE [LARGE SCALE GENOMIC DNA]</scope>
</reference>
<feature type="signal peptide" evidence="2">
    <location>
        <begin position="1"/>
        <end position="16"/>
    </location>
</feature>
<gene>
    <name evidence="3" type="ORF">GSOID_T00008435001</name>
    <name evidence="4" type="ORF">GSOID_T00019886001</name>
</gene>